<dbReference type="Pfam" id="PF00651">
    <property type="entry name" value="BTB"/>
    <property type="match status" value="1"/>
</dbReference>
<feature type="domain" description="BTB" evidence="1">
    <location>
        <begin position="2"/>
        <end position="47"/>
    </location>
</feature>
<dbReference type="InterPro" id="IPR011333">
    <property type="entry name" value="SKP1/BTB/POZ_sf"/>
</dbReference>
<proteinExistence type="predicted"/>
<name>A0AAV5U7E2_9BILA</name>
<dbReference type="AlphaFoldDB" id="A0AAV5U7E2"/>
<dbReference type="Proteomes" id="UP001432027">
    <property type="component" value="Unassembled WGS sequence"/>
</dbReference>
<dbReference type="EMBL" id="BTSX01000005">
    <property type="protein sequence ID" value="GMT02568.1"/>
    <property type="molecule type" value="Genomic_DNA"/>
</dbReference>
<dbReference type="PANTHER" id="PTHR47022">
    <property type="entry name" value="BTB AND MATH DOMAIN-CONTAINING PROTEIN 36-RELATED"/>
    <property type="match status" value="1"/>
</dbReference>
<dbReference type="PANTHER" id="PTHR47022:SF1">
    <property type="entry name" value="BTB AND MATH DOMAIN-CONTAINING PROTEIN 36-RELATED"/>
    <property type="match status" value="1"/>
</dbReference>
<comment type="caution">
    <text evidence="2">The sequence shown here is derived from an EMBL/GenBank/DDBJ whole genome shotgun (WGS) entry which is preliminary data.</text>
</comment>
<accession>A0AAV5U7E2</accession>
<sequence>EFIDLLHFISVRTVKITDRTVLHILKLADRFQMEDVMDLAKKHLIKSKGFDAAKKLLAADQYRLASLRVRF</sequence>
<reference evidence="2" key="1">
    <citation type="submission" date="2023-10" db="EMBL/GenBank/DDBJ databases">
        <title>Genome assembly of Pristionchus species.</title>
        <authorList>
            <person name="Yoshida K."/>
            <person name="Sommer R.J."/>
        </authorList>
    </citation>
    <scope>NUCLEOTIDE SEQUENCE</scope>
    <source>
        <strain evidence="2">RS0144</strain>
    </source>
</reference>
<organism evidence="2 3">
    <name type="scientific">Pristionchus entomophagus</name>
    <dbReference type="NCBI Taxonomy" id="358040"/>
    <lineage>
        <taxon>Eukaryota</taxon>
        <taxon>Metazoa</taxon>
        <taxon>Ecdysozoa</taxon>
        <taxon>Nematoda</taxon>
        <taxon>Chromadorea</taxon>
        <taxon>Rhabditida</taxon>
        <taxon>Rhabditina</taxon>
        <taxon>Diplogasteromorpha</taxon>
        <taxon>Diplogasteroidea</taxon>
        <taxon>Neodiplogasteridae</taxon>
        <taxon>Pristionchus</taxon>
    </lineage>
</organism>
<dbReference type="SUPFAM" id="SSF54695">
    <property type="entry name" value="POZ domain"/>
    <property type="match status" value="1"/>
</dbReference>
<gene>
    <name evidence="2" type="ORF">PENTCL1PPCAC_24742</name>
</gene>
<evidence type="ECO:0000259" key="1">
    <source>
        <dbReference type="Pfam" id="PF00651"/>
    </source>
</evidence>
<evidence type="ECO:0000313" key="3">
    <source>
        <dbReference type="Proteomes" id="UP001432027"/>
    </source>
</evidence>
<protein>
    <recommendedName>
        <fullName evidence="1">BTB domain-containing protein</fullName>
    </recommendedName>
</protein>
<keyword evidence="3" id="KW-1185">Reference proteome</keyword>
<dbReference type="InterPro" id="IPR000210">
    <property type="entry name" value="BTB/POZ_dom"/>
</dbReference>
<evidence type="ECO:0000313" key="2">
    <source>
        <dbReference type="EMBL" id="GMT02568.1"/>
    </source>
</evidence>
<feature type="non-terminal residue" evidence="2">
    <location>
        <position position="1"/>
    </location>
</feature>
<dbReference type="Gene3D" id="3.30.710.10">
    <property type="entry name" value="Potassium Channel Kv1.1, Chain A"/>
    <property type="match status" value="1"/>
</dbReference>